<organism evidence="1 2">
    <name type="scientific">Kiloniella litopenaei</name>
    <dbReference type="NCBI Taxonomy" id="1549748"/>
    <lineage>
        <taxon>Bacteria</taxon>
        <taxon>Pseudomonadati</taxon>
        <taxon>Pseudomonadota</taxon>
        <taxon>Alphaproteobacteria</taxon>
        <taxon>Rhodospirillales</taxon>
        <taxon>Kiloniellaceae</taxon>
        <taxon>Kiloniella</taxon>
    </lineage>
</organism>
<evidence type="ECO:0000313" key="1">
    <source>
        <dbReference type="EMBL" id="KKJ78117.1"/>
    </source>
</evidence>
<comment type="caution">
    <text evidence="1">The sequence shown here is derived from an EMBL/GenBank/DDBJ whole genome shotgun (WGS) entry which is preliminary data.</text>
</comment>
<dbReference type="Proteomes" id="UP000034491">
    <property type="component" value="Unassembled WGS sequence"/>
</dbReference>
<gene>
    <name evidence="1" type="ORF">WH95_01825</name>
</gene>
<name>A0A0M2R881_9PROT</name>
<protein>
    <submittedName>
        <fullName evidence="1">Uncharacterized protein</fullName>
    </submittedName>
</protein>
<reference evidence="1 2" key="1">
    <citation type="submission" date="2015-03" db="EMBL/GenBank/DDBJ databases">
        <title>Genome sequence of Kiloniella sp. P1-1, isolated from the gut microflora of Pacific white shrimp, Penaeus vannamei.</title>
        <authorList>
            <person name="Shao Z."/>
            <person name="Wang L."/>
            <person name="Li X."/>
        </authorList>
    </citation>
    <scope>NUCLEOTIDE SEQUENCE [LARGE SCALE GENOMIC DNA]</scope>
    <source>
        <strain evidence="1 2">P1-1</strain>
    </source>
</reference>
<accession>A0A0M2R881</accession>
<sequence>MTMKPGAYYIQSELDQKKDPKDQTFKRIDSFSDSFSGRRTGPLSRKQLVKTSKSTDFLAHKRL</sequence>
<keyword evidence="2" id="KW-1185">Reference proteome</keyword>
<dbReference type="AlphaFoldDB" id="A0A0M2R881"/>
<dbReference type="EMBL" id="LANI01000002">
    <property type="protein sequence ID" value="KKJ78117.1"/>
    <property type="molecule type" value="Genomic_DNA"/>
</dbReference>
<evidence type="ECO:0000313" key="2">
    <source>
        <dbReference type="Proteomes" id="UP000034491"/>
    </source>
</evidence>
<proteinExistence type="predicted"/>